<dbReference type="AlphaFoldDB" id="A0A846Z223"/>
<name>A0A846Z223_9ACTN</name>
<dbReference type="SUPFAM" id="SSF82607">
    <property type="entry name" value="YbaB-like"/>
    <property type="match status" value="1"/>
</dbReference>
<comment type="caution">
    <text evidence="2">The sequence shown here is derived from an EMBL/GenBank/DDBJ whole genome shotgun (WGS) entry which is preliminary data.</text>
</comment>
<keyword evidence="3" id="KW-1185">Reference proteome</keyword>
<evidence type="ECO:0000256" key="1">
    <source>
        <dbReference type="SAM" id="MobiDB-lite"/>
    </source>
</evidence>
<evidence type="ECO:0000313" key="2">
    <source>
        <dbReference type="EMBL" id="NKZ05957.1"/>
    </source>
</evidence>
<accession>A0A846Z223</accession>
<dbReference type="InterPro" id="IPR036894">
    <property type="entry name" value="YbaB-like_sf"/>
</dbReference>
<proteinExistence type="predicted"/>
<dbReference type="EMBL" id="JAAXPI010000028">
    <property type="protein sequence ID" value="NKZ05957.1"/>
    <property type="molecule type" value="Genomic_DNA"/>
</dbReference>
<evidence type="ECO:0000313" key="3">
    <source>
        <dbReference type="Proteomes" id="UP000579250"/>
    </source>
</evidence>
<feature type="region of interest" description="Disordered" evidence="1">
    <location>
        <begin position="22"/>
        <end position="41"/>
    </location>
</feature>
<reference evidence="2 3" key="1">
    <citation type="submission" date="2020-04" db="EMBL/GenBank/DDBJ databases">
        <title>MicrobeNet Type strains.</title>
        <authorList>
            <person name="Nicholson A.C."/>
        </authorList>
    </citation>
    <scope>NUCLEOTIDE SEQUENCE [LARGE SCALE GENOMIC DNA]</scope>
    <source>
        <strain evidence="2 3">ATCC BAA-277</strain>
    </source>
</reference>
<sequence length="131" mass="13884">MSYERASEDLGRLLGDVLETAAKAQDASPAAGGECEGHDPDRTVRAVVAPGGRIESVEIGPRAARLGSQEIAERAMAAINDALDAMAASSSPAGALDDELIGRLRETQDQSLRQLGEYTQSLRDLMNGFER</sequence>
<dbReference type="Gene3D" id="3.30.1310.10">
    <property type="entry name" value="Nucleoid-associated protein YbaB-like domain"/>
    <property type="match status" value="1"/>
</dbReference>
<dbReference type="Proteomes" id="UP000579250">
    <property type="component" value="Unassembled WGS sequence"/>
</dbReference>
<gene>
    <name evidence="2" type="ORF">HGB48_19705</name>
</gene>
<organism evidence="2 3">
    <name type="scientific">Actinomadura latina</name>
    <dbReference type="NCBI Taxonomy" id="163603"/>
    <lineage>
        <taxon>Bacteria</taxon>
        <taxon>Bacillati</taxon>
        <taxon>Actinomycetota</taxon>
        <taxon>Actinomycetes</taxon>
        <taxon>Streptosporangiales</taxon>
        <taxon>Thermomonosporaceae</taxon>
        <taxon>Actinomadura</taxon>
    </lineage>
</organism>
<protein>
    <submittedName>
        <fullName evidence="2">YbaB/EbfC family nucleoid-associated protein</fullName>
    </submittedName>
</protein>
<dbReference type="RefSeq" id="WP_067633692.1">
    <property type="nucleotide sequence ID" value="NZ_JAAXPI010000028.1"/>
</dbReference>